<dbReference type="GO" id="GO:0042048">
    <property type="term" value="P:olfactory behavior"/>
    <property type="evidence" value="ECO:0007669"/>
    <property type="project" value="TreeGrafter"/>
</dbReference>
<dbReference type="PANTHER" id="PTHR21364">
    <property type="entry name" value="GENERAL ODORANT-BINDING PROTEIN 19A"/>
    <property type="match status" value="1"/>
</dbReference>
<proteinExistence type="evidence at transcript level"/>
<keyword evidence="3" id="KW-0964">Secreted</keyword>
<sequence>MKNKFFIGFCIFCIVCTGEVFSAATQEQMESMSNGLRRTCVNKLGITTADIEGIRVGNFVDSPGARCYVKCVMGLMKTFTKQGTIDIDVLVKQIGIMTPSTIGKKLIEGAKTCYDEVSSDDPCELAWMFTKCTYLKGPDSFFFP</sequence>
<dbReference type="SMART" id="SM00708">
    <property type="entry name" value="PhBP"/>
    <property type="match status" value="1"/>
</dbReference>
<reference evidence="5" key="1">
    <citation type="submission" date="2015-05" db="EMBL/GenBank/DDBJ databases">
        <title>Transcriptome analysis and olfactory genes identification of a widely used parasitoid wasp Trichogramma dendrolimi Matsumura (Hymenoptera: Trichogrammatidae).</title>
        <authorList>
            <person name="Zhang S."/>
        </authorList>
    </citation>
    <scope>NUCLEOTIDE SEQUENCE</scope>
</reference>
<evidence type="ECO:0000256" key="2">
    <source>
        <dbReference type="ARBA" id="ARBA00008098"/>
    </source>
</evidence>
<dbReference type="Pfam" id="PF01395">
    <property type="entry name" value="PBP_GOBP"/>
    <property type="match status" value="1"/>
</dbReference>
<dbReference type="InterPro" id="IPR006170">
    <property type="entry name" value="PBP/GOBP"/>
</dbReference>
<dbReference type="FunFam" id="1.10.238.20:FF:000001">
    <property type="entry name" value="General odorant-binding protein lush"/>
    <property type="match status" value="1"/>
</dbReference>
<dbReference type="GO" id="GO:0005576">
    <property type="term" value="C:extracellular region"/>
    <property type="evidence" value="ECO:0007669"/>
    <property type="project" value="UniProtKB-SubCell"/>
</dbReference>
<dbReference type="PANTHER" id="PTHR21364:SF2">
    <property type="entry name" value="GENERAL ODORANT-BINDING PROTEIN 19A"/>
    <property type="match status" value="1"/>
</dbReference>
<evidence type="ECO:0000256" key="1">
    <source>
        <dbReference type="ARBA" id="ARBA00004613"/>
    </source>
</evidence>
<keyword evidence="4" id="KW-0732">Signal</keyword>
<dbReference type="AlphaFoldDB" id="A0A2S0BFG7"/>
<dbReference type="GO" id="GO:0035275">
    <property type="term" value="F:dibutyl phthalate binding"/>
    <property type="evidence" value="ECO:0007669"/>
    <property type="project" value="TreeGrafter"/>
</dbReference>
<dbReference type="Gene3D" id="1.10.238.20">
    <property type="entry name" value="Pheromone/general odorant binding protein domain"/>
    <property type="match status" value="1"/>
</dbReference>
<evidence type="ECO:0000313" key="5">
    <source>
        <dbReference type="EMBL" id="ANG08498.1"/>
    </source>
</evidence>
<dbReference type="GO" id="GO:0005549">
    <property type="term" value="F:odorant binding"/>
    <property type="evidence" value="ECO:0007669"/>
    <property type="project" value="InterPro"/>
</dbReference>
<evidence type="ECO:0000256" key="3">
    <source>
        <dbReference type="ARBA" id="ARBA00022525"/>
    </source>
</evidence>
<feature type="signal peptide" evidence="4">
    <location>
        <begin position="1"/>
        <end position="22"/>
    </location>
</feature>
<protein>
    <submittedName>
        <fullName evidence="5">Odorant-binding protein 8</fullName>
    </submittedName>
</protein>
<organism evidence="5">
    <name type="scientific">Trichogramma dendrolimi</name>
    <dbReference type="NCBI Taxonomy" id="114056"/>
    <lineage>
        <taxon>Eukaryota</taxon>
        <taxon>Metazoa</taxon>
        <taxon>Ecdysozoa</taxon>
        <taxon>Arthropoda</taxon>
        <taxon>Hexapoda</taxon>
        <taxon>Insecta</taxon>
        <taxon>Pterygota</taxon>
        <taxon>Neoptera</taxon>
        <taxon>Endopterygota</taxon>
        <taxon>Hymenoptera</taxon>
        <taxon>Apocrita</taxon>
        <taxon>Proctotrupomorpha</taxon>
        <taxon>Chalcidoidea</taxon>
        <taxon>Trichogrammatidae</taxon>
        <taxon>Trichogramma</taxon>
    </lineage>
</organism>
<dbReference type="SUPFAM" id="SSF47565">
    <property type="entry name" value="Insect pheromone/odorant-binding proteins"/>
    <property type="match status" value="1"/>
</dbReference>
<dbReference type="InterPro" id="IPR036728">
    <property type="entry name" value="PBP_GOBP_sf"/>
</dbReference>
<accession>A0A2S0BFG7</accession>
<dbReference type="EMBL" id="KR812298">
    <property type="protein sequence ID" value="ANG08498.1"/>
    <property type="molecule type" value="mRNA"/>
</dbReference>
<feature type="chain" id="PRO_5015490481" evidence="4">
    <location>
        <begin position="23"/>
        <end position="144"/>
    </location>
</feature>
<evidence type="ECO:0000256" key="4">
    <source>
        <dbReference type="SAM" id="SignalP"/>
    </source>
</evidence>
<dbReference type="CDD" id="cd23992">
    <property type="entry name" value="PBP_GOBP"/>
    <property type="match status" value="1"/>
</dbReference>
<comment type="similarity">
    <text evidence="2">Belongs to the PBP/GOBP family.</text>
</comment>
<dbReference type="SMR" id="A0A2S0BFG7"/>
<dbReference type="GO" id="GO:0007608">
    <property type="term" value="P:sensory perception of smell"/>
    <property type="evidence" value="ECO:0007669"/>
    <property type="project" value="TreeGrafter"/>
</dbReference>
<comment type="subcellular location">
    <subcellularLocation>
        <location evidence="1">Secreted</location>
    </subcellularLocation>
</comment>
<name>A0A2S0BFG7_9HYME</name>